<reference evidence="1 2" key="1">
    <citation type="submission" date="2018-08" db="EMBL/GenBank/DDBJ databases">
        <title>A genome reference for cultivated species of the human gut microbiota.</title>
        <authorList>
            <person name="Zou Y."/>
            <person name="Xue W."/>
            <person name="Luo G."/>
        </authorList>
    </citation>
    <scope>NUCLEOTIDE SEQUENCE [LARGE SCALE GENOMIC DNA]</scope>
    <source>
        <strain evidence="1 2">AM16-11</strain>
    </source>
</reference>
<sequence>MSNVLTDEARYKAGKSQMGTFLSNQYLMWRIVLVKSIRKIILTADEFYTDILPEEITQDEDVVNNEIRNGWLYEAMAQSEQAIEDLFSLLKNSTDIAYFAKNVVNYRATEVKNYIWNFKYDDIEYFMEQFKLPFFDLDDAEAWGEHQDVFEEYKKSVLLMQDYLKRLIQYHKLYYLDYCQYKHGMAVALKPFGKAHTAEEKRESLLEGALMTFDNYSIGKRMKNGTPPLLAFTLTPEVQPFIRSLHDEQNLLHYTTHLINVDEVVKITEMAYTLESVVWENLLKRSNITNEDTIHEWAFPLENYRRHIVIGFPVE</sequence>
<protein>
    <submittedName>
        <fullName evidence="1">Uncharacterized protein</fullName>
    </submittedName>
</protein>
<dbReference type="AlphaFoldDB" id="A0A414ZHE0"/>
<proteinExistence type="predicted"/>
<dbReference type="RefSeq" id="WP_118258169.1">
    <property type="nucleotide sequence ID" value="NZ_QRKN01000025.1"/>
</dbReference>
<dbReference type="Proteomes" id="UP000285865">
    <property type="component" value="Unassembled WGS sequence"/>
</dbReference>
<evidence type="ECO:0000313" key="1">
    <source>
        <dbReference type="EMBL" id="RHI16811.1"/>
    </source>
</evidence>
<name>A0A414ZHE0_9FIRM</name>
<accession>A0A414ZHE0</accession>
<organism evidence="1 2">
    <name type="scientific">Agathobacter rectalis</name>
    <dbReference type="NCBI Taxonomy" id="39491"/>
    <lineage>
        <taxon>Bacteria</taxon>
        <taxon>Bacillati</taxon>
        <taxon>Bacillota</taxon>
        <taxon>Clostridia</taxon>
        <taxon>Lachnospirales</taxon>
        <taxon>Lachnospiraceae</taxon>
        <taxon>Agathobacter</taxon>
    </lineage>
</organism>
<dbReference type="EMBL" id="QRKN01000025">
    <property type="protein sequence ID" value="RHI16811.1"/>
    <property type="molecule type" value="Genomic_DNA"/>
</dbReference>
<evidence type="ECO:0000313" key="2">
    <source>
        <dbReference type="Proteomes" id="UP000285865"/>
    </source>
</evidence>
<gene>
    <name evidence="1" type="ORF">DW172_15950</name>
</gene>
<comment type="caution">
    <text evidence="1">The sequence shown here is derived from an EMBL/GenBank/DDBJ whole genome shotgun (WGS) entry which is preliminary data.</text>
</comment>